<dbReference type="SUPFAM" id="SSF52833">
    <property type="entry name" value="Thioredoxin-like"/>
    <property type="match status" value="1"/>
</dbReference>
<evidence type="ECO:0000313" key="1">
    <source>
        <dbReference type="EMBL" id="BBI21383.1"/>
    </source>
</evidence>
<dbReference type="Pfam" id="PF13462">
    <property type="entry name" value="Thioredoxin_4"/>
    <property type="match status" value="1"/>
</dbReference>
<evidence type="ECO:0000313" key="2">
    <source>
        <dbReference type="Proteomes" id="UP000290057"/>
    </source>
</evidence>
<protein>
    <submittedName>
        <fullName evidence="1">Uncharacterized protein</fullName>
    </submittedName>
</protein>
<gene>
    <name evidence="1" type="ORF">EKJ_22300</name>
</gene>
<dbReference type="InterPro" id="IPR012336">
    <property type="entry name" value="Thioredoxin-like_fold"/>
</dbReference>
<dbReference type="PROSITE" id="PS51257">
    <property type="entry name" value="PROKAR_LIPOPROTEIN"/>
    <property type="match status" value="1"/>
</dbReference>
<dbReference type="AlphaFoldDB" id="A0A222ETJ2"/>
<organism evidence="1 2">
    <name type="scientific">Qipengyuania flava</name>
    <dbReference type="NCBI Taxonomy" id="192812"/>
    <lineage>
        <taxon>Bacteria</taxon>
        <taxon>Pseudomonadati</taxon>
        <taxon>Pseudomonadota</taxon>
        <taxon>Alphaproteobacteria</taxon>
        <taxon>Sphingomonadales</taxon>
        <taxon>Erythrobacteraceae</taxon>
        <taxon>Qipengyuania</taxon>
    </lineage>
</organism>
<dbReference type="Gene3D" id="3.40.30.10">
    <property type="entry name" value="Glutaredoxin"/>
    <property type="match status" value="1"/>
</dbReference>
<proteinExistence type="predicted"/>
<accession>A0A222ETJ2</accession>
<dbReference type="InterPro" id="IPR036249">
    <property type="entry name" value="Thioredoxin-like_sf"/>
</dbReference>
<name>A0A222ETJ2_9SPHN</name>
<reference evidence="1 2" key="1">
    <citation type="submission" date="2019-01" db="EMBL/GenBank/DDBJ databases">
        <title>Complete genome sequence of Erythrobacter flavus KJ5.</title>
        <authorList>
            <person name="Kanesaki Y."/>
            <person name="Brotosudarmo T."/>
            <person name="Moriuchi R."/>
            <person name="Awai K."/>
        </authorList>
    </citation>
    <scope>NUCLEOTIDE SEQUENCE [LARGE SCALE GENOMIC DNA]</scope>
    <source>
        <strain evidence="1 2">KJ5</strain>
    </source>
</reference>
<dbReference type="Proteomes" id="UP000290057">
    <property type="component" value="Chromosome"/>
</dbReference>
<sequence>MTKTLRFALAAPLALALAACGAGAEETGAIEGEAIAAIPAPEGTEWRSTATMTEDGGTLVGNPDAPLKLIEYGSLTCPTCARFSMEGGEPLLEYVDSGVVSFELRQFAIHGPLDLLLQRMTQCGPDEAVIPLSDQVWANYESIMEPIQTNQAAFEAAMQRPMEERFVVAAEQMGYLDFFASRGISEDQGRACLADVASLEQMADYTQRYSSEFNITGTPTFKLNGRDVDANTWAALEPILQRAGAR</sequence>
<keyword evidence="2" id="KW-1185">Reference proteome</keyword>
<dbReference type="EMBL" id="AP019389">
    <property type="protein sequence ID" value="BBI21383.1"/>
    <property type="molecule type" value="Genomic_DNA"/>
</dbReference>
<dbReference type="RefSeq" id="WP_067464147.1">
    <property type="nucleotide sequence ID" value="NZ_AP019389.1"/>
</dbReference>
<dbReference type="Gene3D" id="1.10.40.110">
    <property type="match status" value="1"/>
</dbReference>